<evidence type="ECO:0000256" key="2">
    <source>
        <dbReference type="ARBA" id="ARBA00022723"/>
    </source>
</evidence>
<dbReference type="PANTHER" id="PTHR43273">
    <property type="entry name" value="ANAEROBIC SULFATASE-MATURATING ENZYME HOMOLOG ASLB-RELATED"/>
    <property type="match status" value="1"/>
</dbReference>
<dbReference type="InterPro" id="IPR007197">
    <property type="entry name" value="rSAM"/>
</dbReference>
<dbReference type="SFLD" id="SFLDS00029">
    <property type="entry name" value="Radical_SAM"/>
    <property type="match status" value="1"/>
</dbReference>
<dbReference type="SFLD" id="SFLDG01067">
    <property type="entry name" value="SPASM/twitch_domain_containing"/>
    <property type="match status" value="1"/>
</dbReference>
<dbReference type="Gene3D" id="3.20.20.70">
    <property type="entry name" value="Aldolase class I"/>
    <property type="match status" value="1"/>
</dbReference>
<proteinExistence type="predicted"/>
<evidence type="ECO:0000256" key="3">
    <source>
        <dbReference type="ARBA" id="ARBA00023004"/>
    </source>
</evidence>
<dbReference type="InterPro" id="IPR058240">
    <property type="entry name" value="rSAM_sf"/>
</dbReference>
<dbReference type="PROSITE" id="PS51918">
    <property type="entry name" value="RADICAL_SAM"/>
    <property type="match status" value="1"/>
</dbReference>
<sequence length="386" mass="41296">MSVVKQVVLKVHSRCNLACDYCYMYEHADQRWRMRPMVMSPPTVHALSSALAVHARKHRLPAIGVVLHGGEPLLAGVDGLTHIMESIRAAVSPETAVQFSLQTNGTLLNLDFLDLFVRFGVRVGVSIDGDRAAQDRHRRSAAGTGSYPAVARALALLGTAPYESVFSGVLATIDLANDPVATYESLLTHRPSQMDLLLPHGNWTTPPPGKPPHELAPYAAWLIAVFDRWYGASIRETGIRLFDAIIALLLGGASPTRQVGASGASIVTIETDGSIEGDDALKTTHADVVETGLHIDTHSIDEAAAHPAIAGAGGALAPAQDCVSCPVFSVCGGGLPAHRYRADSGFNNPSVYCADLFALIDHIRRRLQRDLSARAGRPTIREEALC</sequence>
<dbReference type="NCBIfam" id="TIGR04269">
    <property type="entry name" value="SAM_SPASM_FxsB"/>
    <property type="match status" value="1"/>
</dbReference>
<evidence type="ECO:0000313" key="6">
    <source>
        <dbReference type="EMBL" id="GIF96608.1"/>
    </source>
</evidence>
<evidence type="ECO:0000259" key="5">
    <source>
        <dbReference type="PROSITE" id="PS51918"/>
    </source>
</evidence>
<dbReference type="GO" id="GO:0051536">
    <property type="term" value="F:iron-sulfur cluster binding"/>
    <property type="evidence" value="ECO:0007669"/>
    <property type="project" value="UniProtKB-KW"/>
</dbReference>
<accession>A0A8J3KCN0</accession>
<dbReference type="RefSeq" id="WP_301549427.1">
    <property type="nucleotide sequence ID" value="NZ_RAPR01000001.1"/>
</dbReference>
<gene>
    <name evidence="6" type="ORF">Cci01nite_17020</name>
</gene>
<protein>
    <submittedName>
        <fullName evidence="6">Radical SAM protein</fullName>
    </submittedName>
</protein>
<keyword evidence="4" id="KW-0411">Iron-sulfur</keyword>
<organism evidence="6 7">
    <name type="scientific">Catellatospora citrea</name>
    <dbReference type="NCBI Taxonomy" id="53366"/>
    <lineage>
        <taxon>Bacteria</taxon>
        <taxon>Bacillati</taxon>
        <taxon>Actinomycetota</taxon>
        <taxon>Actinomycetes</taxon>
        <taxon>Micromonosporales</taxon>
        <taxon>Micromonosporaceae</taxon>
        <taxon>Catellatospora</taxon>
    </lineage>
</organism>
<feature type="domain" description="Radical SAM core" evidence="5">
    <location>
        <begin position="1"/>
        <end position="240"/>
    </location>
</feature>
<dbReference type="InterPro" id="IPR026335">
    <property type="entry name" value="rSAM_SPASM_FxsB"/>
</dbReference>
<dbReference type="SFLD" id="SFLDG01072">
    <property type="entry name" value="dehydrogenase_like"/>
    <property type="match status" value="1"/>
</dbReference>
<dbReference type="Pfam" id="PF04055">
    <property type="entry name" value="Radical_SAM"/>
    <property type="match status" value="1"/>
</dbReference>
<dbReference type="EMBL" id="BONH01000005">
    <property type="protein sequence ID" value="GIF96608.1"/>
    <property type="molecule type" value="Genomic_DNA"/>
</dbReference>
<dbReference type="GO" id="GO:0046872">
    <property type="term" value="F:metal ion binding"/>
    <property type="evidence" value="ECO:0007669"/>
    <property type="project" value="UniProtKB-KW"/>
</dbReference>
<dbReference type="InterPro" id="IPR013785">
    <property type="entry name" value="Aldolase_TIM"/>
</dbReference>
<dbReference type="GO" id="GO:0016491">
    <property type="term" value="F:oxidoreductase activity"/>
    <property type="evidence" value="ECO:0007669"/>
    <property type="project" value="InterPro"/>
</dbReference>
<dbReference type="SUPFAM" id="SSF102114">
    <property type="entry name" value="Radical SAM enzymes"/>
    <property type="match status" value="1"/>
</dbReference>
<dbReference type="InterPro" id="IPR023867">
    <property type="entry name" value="Sulphatase_maturase_rSAM"/>
</dbReference>
<dbReference type="SFLD" id="SFLDG01386">
    <property type="entry name" value="main_SPASM_domain-containing"/>
    <property type="match status" value="1"/>
</dbReference>
<keyword evidence="1" id="KW-0949">S-adenosyl-L-methionine</keyword>
<evidence type="ECO:0000256" key="4">
    <source>
        <dbReference type="ARBA" id="ARBA00023014"/>
    </source>
</evidence>
<evidence type="ECO:0000256" key="1">
    <source>
        <dbReference type="ARBA" id="ARBA00022691"/>
    </source>
</evidence>
<keyword evidence="3" id="KW-0408">Iron</keyword>
<dbReference type="AlphaFoldDB" id="A0A8J3KCN0"/>
<dbReference type="PANTHER" id="PTHR43273:SF8">
    <property type="entry name" value="RADICAL SAM DOMAIN PROTEIN"/>
    <property type="match status" value="1"/>
</dbReference>
<keyword evidence="7" id="KW-1185">Reference proteome</keyword>
<comment type="caution">
    <text evidence="6">The sequence shown here is derived from an EMBL/GenBank/DDBJ whole genome shotgun (WGS) entry which is preliminary data.</text>
</comment>
<dbReference type="Proteomes" id="UP000659904">
    <property type="component" value="Unassembled WGS sequence"/>
</dbReference>
<evidence type="ECO:0000313" key="7">
    <source>
        <dbReference type="Proteomes" id="UP000659904"/>
    </source>
</evidence>
<name>A0A8J3KCN0_9ACTN</name>
<dbReference type="CDD" id="cd01335">
    <property type="entry name" value="Radical_SAM"/>
    <property type="match status" value="1"/>
</dbReference>
<reference evidence="6 7" key="1">
    <citation type="submission" date="2021-01" db="EMBL/GenBank/DDBJ databases">
        <title>Whole genome shotgun sequence of Catellatospora citrea NBRC 14495.</title>
        <authorList>
            <person name="Komaki H."/>
            <person name="Tamura T."/>
        </authorList>
    </citation>
    <scope>NUCLEOTIDE SEQUENCE [LARGE SCALE GENOMIC DNA]</scope>
    <source>
        <strain evidence="6 7">NBRC 14495</strain>
    </source>
</reference>
<keyword evidence="2" id="KW-0479">Metal-binding</keyword>